<feature type="region of interest" description="Disordered" evidence="1">
    <location>
        <begin position="34"/>
        <end position="53"/>
    </location>
</feature>
<organism evidence="3 4">
    <name type="scientific">Nonomuraea dietziae</name>
    <dbReference type="NCBI Taxonomy" id="65515"/>
    <lineage>
        <taxon>Bacteria</taxon>
        <taxon>Bacillati</taxon>
        <taxon>Actinomycetota</taxon>
        <taxon>Actinomycetes</taxon>
        <taxon>Streptosporangiales</taxon>
        <taxon>Streptosporangiaceae</taxon>
        <taxon>Nonomuraea</taxon>
    </lineage>
</organism>
<keyword evidence="2" id="KW-1133">Transmembrane helix</keyword>
<feature type="transmembrane region" description="Helical" evidence="2">
    <location>
        <begin position="9"/>
        <end position="29"/>
    </location>
</feature>
<keyword evidence="2" id="KW-0472">Membrane</keyword>
<accession>A0A7W5VEF7</accession>
<reference evidence="3 4" key="1">
    <citation type="submission" date="2020-08" db="EMBL/GenBank/DDBJ databases">
        <title>Sequencing the genomes of 1000 actinobacteria strains.</title>
        <authorList>
            <person name="Klenk H.-P."/>
        </authorList>
    </citation>
    <scope>NUCLEOTIDE SEQUENCE [LARGE SCALE GENOMIC DNA]</scope>
    <source>
        <strain evidence="3 4">DSM 44320</strain>
    </source>
</reference>
<proteinExistence type="predicted"/>
<dbReference type="Proteomes" id="UP000579945">
    <property type="component" value="Unassembled WGS sequence"/>
</dbReference>
<feature type="compositionally biased region" description="Low complexity" evidence="1">
    <location>
        <begin position="44"/>
        <end position="53"/>
    </location>
</feature>
<keyword evidence="4" id="KW-1185">Reference proteome</keyword>
<evidence type="ECO:0000313" key="3">
    <source>
        <dbReference type="EMBL" id="MBB3730573.1"/>
    </source>
</evidence>
<name>A0A7W5VEF7_9ACTN</name>
<dbReference type="RefSeq" id="WP_183655452.1">
    <property type="nucleotide sequence ID" value="NZ_BAAAXX010000063.1"/>
</dbReference>
<gene>
    <name evidence="3" type="ORF">FHR33_006433</name>
</gene>
<dbReference type="EMBL" id="JACIBV010000001">
    <property type="protein sequence ID" value="MBB3730573.1"/>
    <property type="molecule type" value="Genomic_DNA"/>
</dbReference>
<evidence type="ECO:0000256" key="2">
    <source>
        <dbReference type="SAM" id="Phobius"/>
    </source>
</evidence>
<dbReference type="AlphaFoldDB" id="A0A7W5VEF7"/>
<protein>
    <submittedName>
        <fullName evidence="3">Uncharacterized protein</fullName>
    </submittedName>
</protein>
<sequence length="214" mass="22615">MAQPADKRGLAFAALVLVLAAVGIFVTMWPDAETSPPAVEQETSAGRTGSGSSAAPAVATPLATASNAPFDIYSFLPMTKQELAAAADLAVRFTAAYGTFRYDEDPAAYADRLKVFTTAGLATVLTRTISSPVTVEANRADEVVSQATAKVKEIRQVDKTSIVFVVIGTREVSAKSGPTRRDEEYAVTMQQMGSDWRVFDLQPADEGQDGDSSG</sequence>
<dbReference type="GeneID" id="95392710"/>
<keyword evidence="2" id="KW-0812">Transmembrane</keyword>
<evidence type="ECO:0000256" key="1">
    <source>
        <dbReference type="SAM" id="MobiDB-lite"/>
    </source>
</evidence>
<evidence type="ECO:0000313" key="4">
    <source>
        <dbReference type="Proteomes" id="UP000579945"/>
    </source>
</evidence>
<comment type="caution">
    <text evidence="3">The sequence shown here is derived from an EMBL/GenBank/DDBJ whole genome shotgun (WGS) entry which is preliminary data.</text>
</comment>